<evidence type="ECO:0000313" key="1">
    <source>
        <dbReference type="EMBL" id="KAL2801757.1"/>
    </source>
</evidence>
<dbReference type="Proteomes" id="UP001610334">
    <property type="component" value="Unassembled WGS sequence"/>
</dbReference>
<proteinExistence type="predicted"/>
<sequence length="297" mass="33047">MLTLNIELLESKTRPDALPEAVSRLRSMRGDPKTIACFNYVMEVLSTFNPTEVSRFLEDARKTSKSVSTFQVWSETSLQLYYPNQDEELYGFIDTKNLGSPLLGDRWDHNLARSENLEHSQYTPSVVPQLASGSTLMGPVNRFPHDGEKPDRILDGIYNSDECMPPSGLVNTPCSDPAATPVSVTPPQFVHQPCWYSTYSQTVPPELFGYGGLDMALLEWIFQPAPALLGLEPAVSDDEVGKEPTQIRQMTFAPVIEDVVFKPLDSALLPSNNSAAIALKATVVPSKIGDWPYWWHI</sequence>
<protein>
    <submittedName>
        <fullName evidence="1">Uncharacterized protein</fullName>
    </submittedName>
</protein>
<organism evidence="1 2">
    <name type="scientific">Aspergillus granulosus</name>
    <dbReference type="NCBI Taxonomy" id="176169"/>
    <lineage>
        <taxon>Eukaryota</taxon>
        <taxon>Fungi</taxon>
        <taxon>Dikarya</taxon>
        <taxon>Ascomycota</taxon>
        <taxon>Pezizomycotina</taxon>
        <taxon>Eurotiomycetes</taxon>
        <taxon>Eurotiomycetidae</taxon>
        <taxon>Eurotiales</taxon>
        <taxon>Aspergillaceae</taxon>
        <taxon>Aspergillus</taxon>
        <taxon>Aspergillus subgen. Nidulantes</taxon>
    </lineage>
</organism>
<gene>
    <name evidence="1" type="ORF">BJX63DRAFT_438515</name>
</gene>
<reference evidence="1 2" key="1">
    <citation type="submission" date="2024-07" db="EMBL/GenBank/DDBJ databases">
        <title>Section-level genome sequencing and comparative genomics of Aspergillus sections Usti and Cavernicolus.</title>
        <authorList>
            <consortium name="Lawrence Berkeley National Laboratory"/>
            <person name="Nybo J.L."/>
            <person name="Vesth T.C."/>
            <person name="Theobald S."/>
            <person name="Frisvad J.C."/>
            <person name="Larsen T.O."/>
            <person name="Kjaerboelling I."/>
            <person name="Rothschild-Mancinelli K."/>
            <person name="Lyhne E.K."/>
            <person name="Kogle M.E."/>
            <person name="Barry K."/>
            <person name="Clum A."/>
            <person name="Na H."/>
            <person name="Ledsgaard L."/>
            <person name="Lin J."/>
            <person name="Lipzen A."/>
            <person name="Kuo A."/>
            <person name="Riley R."/>
            <person name="Mondo S."/>
            <person name="Labutti K."/>
            <person name="Haridas S."/>
            <person name="Pangalinan J."/>
            <person name="Salamov A.A."/>
            <person name="Simmons B.A."/>
            <person name="Magnuson J.K."/>
            <person name="Chen J."/>
            <person name="Drula E."/>
            <person name="Henrissat B."/>
            <person name="Wiebenga A."/>
            <person name="Lubbers R.J."/>
            <person name="Gomes A.C."/>
            <person name="Makela M.R."/>
            <person name="Stajich J."/>
            <person name="Grigoriev I.V."/>
            <person name="Mortensen U.H."/>
            <person name="De Vries R.P."/>
            <person name="Baker S.E."/>
            <person name="Andersen M.R."/>
        </authorList>
    </citation>
    <scope>NUCLEOTIDE SEQUENCE [LARGE SCALE GENOMIC DNA]</scope>
    <source>
        <strain evidence="1 2">CBS 588.65</strain>
    </source>
</reference>
<keyword evidence="2" id="KW-1185">Reference proteome</keyword>
<accession>A0ABR4GRR4</accession>
<evidence type="ECO:0000313" key="2">
    <source>
        <dbReference type="Proteomes" id="UP001610334"/>
    </source>
</evidence>
<name>A0ABR4GRR4_9EURO</name>
<comment type="caution">
    <text evidence="1">The sequence shown here is derived from an EMBL/GenBank/DDBJ whole genome shotgun (WGS) entry which is preliminary data.</text>
</comment>
<dbReference type="EMBL" id="JBFXLT010000249">
    <property type="protein sequence ID" value="KAL2801757.1"/>
    <property type="molecule type" value="Genomic_DNA"/>
</dbReference>